<evidence type="ECO:0000313" key="4">
    <source>
        <dbReference type="Proteomes" id="UP001597307"/>
    </source>
</evidence>
<dbReference type="CDD" id="cd05829">
    <property type="entry name" value="Sortase_F"/>
    <property type="match status" value="1"/>
</dbReference>
<organism evidence="3 4">
    <name type="scientific">Arthrobacter flavus</name>
    <dbReference type="NCBI Taxonomy" id="95172"/>
    <lineage>
        <taxon>Bacteria</taxon>
        <taxon>Bacillati</taxon>
        <taxon>Actinomycetota</taxon>
        <taxon>Actinomycetes</taxon>
        <taxon>Micrococcales</taxon>
        <taxon>Micrococcaceae</taxon>
        <taxon>Arthrobacter</taxon>
    </lineage>
</organism>
<dbReference type="InterPro" id="IPR042001">
    <property type="entry name" value="Sortase_F"/>
</dbReference>
<dbReference type="EMBL" id="JBHUGA010000067">
    <property type="protein sequence ID" value="MFD1848134.1"/>
    <property type="molecule type" value="Genomic_DNA"/>
</dbReference>
<evidence type="ECO:0000256" key="2">
    <source>
        <dbReference type="SAM" id="MobiDB-lite"/>
    </source>
</evidence>
<accession>A0ABW4QBV6</accession>
<dbReference type="InterPro" id="IPR005754">
    <property type="entry name" value="Sortase"/>
</dbReference>
<evidence type="ECO:0000313" key="3">
    <source>
        <dbReference type="EMBL" id="MFD1848134.1"/>
    </source>
</evidence>
<protein>
    <submittedName>
        <fullName evidence="3">Class F sortase</fullName>
    </submittedName>
</protein>
<dbReference type="Proteomes" id="UP001597307">
    <property type="component" value="Unassembled WGS sequence"/>
</dbReference>
<reference evidence="4" key="1">
    <citation type="journal article" date="2019" name="Int. J. Syst. Evol. Microbiol.">
        <title>The Global Catalogue of Microorganisms (GCM) 10K type strain sequencing project: providing services to taxonomists for standard genome sequencing and annotation.</title>
        <authorList>
            <consortium name="The Broad Institute Genomics Platform"/>
            <consortium name="The Broad Institute Genome Sequencing Center for Infectious Disease"/>
            <person name="Wu L."/>
            <person name="Ma J."/>
        </authorList>
    </citation>
    <scope>NUCLEOTIDE SEQUENCE [LARGE SCALE GENOMIC DNA]</scope>
    <source>
        <strain evidence="4">JCM 11496</strain>
    </source>
</reference>
<feature type="region of interest" description="Disordered" evidence="2">
    <location>
        <begin position="50"/>
        <end position="71"/>
    </location>
</feature>
<dbReference type="SUPFAM" id="SSF63817">
    <property type="entry name" value="Sortase"/>
    <property type="match status" value="1"/>
</dbReference>
<dbReference type="RefSeq" id="WP_343881621.1">
    <property type="nucleotide sequence ID" value="NZ_BAAAIJ010000059.1"/>
</dbReference>
<sequence>MGRRSRASAGPRFVHPDTRARVFPALFLAALIGSAAFGALQAPAETTAAAPATAVPSESGPAEAEPDAAKPAAAQPVRLTIEAAGIDVTILPLTPTDAELATQSIIPPFTDDGYWLSSYGQPGRGSTNTTYLTGHSWEGRDAPFNRLSTQAAPGNLVTVETATGTLKYSVDSITTYNKDTLKDSEIWDVIPNQLVIISCHTEDLWGKNVVITASPA</sequence>
<keyword evidence="1" id="KW-0378">Hydrolase</keyword>
<keyword evidence="4" id="KW-1185">Reference proteome</keyword>
<dbReference type="Pfam" id="PF04203">
    <property type="entry name" value="Sortase"/>
    <property type="match status" value="1"/>
</dbReference>
<dbReference type="InterPro" id="IPR023365">
    <property type="entry name" value="Sortase_dom-sf"/>
</dbReference>
<evidence type="ECO:0000256" key="1">
    <source>
        <dbReference type="ARBA" id="ARBA00022801"/>
    </source>
</evidence>
<comment type="caution">
    <text evidence="3">The sequence shown here is derived from an EMBL/GenBank/DDBJ whole genome shotgun (WGS) entry which is preliminary data.</text>
</comment>
<name>A0ABW4QBV6_9MICC</name>
<gene>
    <name evidence="3" type="ORF">ACFSFX_16235</name>
</gene>
<proteinExistence type="predicted"/>
<dbReference type="Gene3D" id="2.40.260.10">
    <property type="entry name" value="Sortase"/>
    <property type="match status" value="1"/>
</dbReference>